<proteinExistence type="predicted"/>
<dbReference type="VEuPathDB" id="FungiDB:CC1G_08551"/>
<organism evidence="2 3">
    <name type="scientific">Coprinopsis cinerea (strain Okayama-7 / 130 / ATCC MYA-4618 / FGSC 9003)</name>
    <name type="common">Inky cap fungus</name>
    <name type="synonym">Hormographiella aspergillata</name>
    <dbReference type="NCBI Taxonomy" id="240176"/>
    <lineage>
        <taxon>Eukaryota</taxon>
        <taxon>Fungi</taxon>
        <taxon>Dikarya</taxon>
        <taxon>Basidiomycota</taxon>
        <taxon>Agaricomycotina</taxon>
        <taxon>Agaricomycetes</taxon>
        <taxon>Agaricomycetidae</taxon>
        <taxon>Agaricales</taxon>
        <taxon>Agaricineae</taxon>
        <taxon>Psathyrellaceae</taxon>
        <taxon>Coprinopsis</taxon>
    </lineage>
</organism>
<sequence length="129" mass="14531">MQFPEGTTPPEGCRIESLLQRTIPPAPEMTDDEAVGYGIDWRDVEYVPTRTSHNERQEAAGRTDDQLPYQYTVEPEEFSIVNVEPESCPYTPHQLQLLHQYIESNGPSGSTVGGYILLGYVCPRFKIAI</sequence>
<comment type="caution">
    <text evidence="2">The sequence shown here is derived from an EMBL/GenBank/DDBJ whole genome shotgun (WGS) entry which is preliminary data.</text>
</comment>
<dbReference type="HOGENOM" id="CLU_1948728_0_0_1"/>
<dbReference type="RefSeq" id="XP_001832723.2">
    <property type="nucleotide sequence ID" value="XM_001832671.2"/>
</dbReference>
<evidence type="ECO:0000313" key="2">
    <source>
        <dbReference type="EMBL" id="EAU89143.2"/>
    </source>
</evidence>
<accession>A8ND82</accession>
<dbReference type="AlphaFoldDB" id="A8ND82"/>
<dbReference type="InParanoid" id="A8ND82"/>
<gene>
    <name evidence="2" type="ORF">CC1G_08551</name>
</gene>
<feature type="region of interest" description="Disordered" evidence="1">
    <location>
        <begin position="48"/>
        <end position="68"/>
    </location>
</feature>
<dbReference type="EMBL" id="AACS02000009">
    <property type="protein sequence ID" value="EAU89143.2"/>
    <property type="molecule type" value="Genomic_DNA"/>
</dbReference>
<dbReference type="GeneID" id="6009212"/>
<keyword evidence="3" id="KW-1185">Reference proteome</keyword>
<feature type="compositionally biased region" description="Basic and acidic residues" evidence="1">
    <location>
        <begin position="52"/>
        <end position="65"/>
    </location>
</feature>
<evidence type="ECO:0000256" key="1">
    <source>
        <dbReference type="SAM" id="MobiDB-lite"/>
    </source>
</evidence>
<protein>
    <submittedName>
        <fullName evidence="2">Uncharacterized protein</fullName>
    </submittedName>
</protein>
<name>A8ND82_COPC7</name>
<dbReference type="OrthoDB" id="3353107at2759"/>
<dbReference type="Proteomes" id="UP000001861">
    <property type="component" value="Unassembled WGS sequence"/>
</dbReference>
<reference evidence="2 3" key="1">
    <citation type="journal article" date="2010" name="Proc. Natl. Acad. Sci. U.S.A.">
        <title>Insights into evolution of multicellular fungi from the assembled chromosomes of the mushroom Coprinopsis cinerea (Coprinus cinereus).</title>
        <authorList>
            <person name="Stajich J.E."/>
            <person name="Wilke S.K."/>
            <person name="Ahren D."/>
            <person name="Au C.H."/>
            <person name="Birren B.W."/>
            <person name="Borodovsky M."/>
            <person name="Burns C."/>
            <person name="Canback B."/>
            <person name="Casselton L.A."/>
            <person name="Cheng C.K."/>
            <person name="Deng J."/>
            <person name="Dietrich F.S."/>
            <person name="Fargo D.C."/>
            <person name="Farman M.L."/>
            <person name="Gathman A.C."/>
            <person name="Goldberg J."/>
            <person name="Guigo R."/>
            <person name="Hoegger P.J."/>
            <person name="Hooker J.B."/>
            <person name="Huggins A."/>
            <person name="James T.Y."/>
            <person name="Kamada T."/>
            <person name="Kilaru S."/>
            <person name="Kodira C."/>
            <person name="Kues U."/>
            <person name="Kupfer D."/>
            <person name="Kwan H.S."/>
            <person name="Lomsadze A."/>
            <person name="Li W."/>
            <person name="Lilly W.W."/>
            <person name="Ma L.J."/>
            <person name="Mackey A.J."/>
            <person name="Manning G."/>
            <person name="Martin F."/>
            <person name="Muraguchi H."/>
            <person name="Natvig D.O."/>
            <person name="Palmerini H."/>
            <person name="Ramesh M.A."/>
            <person name="Rehmeyer C.J."/>
            <person name="Roe B.A."/>
            <person name="Shenoy N."/>
            <person name="Stanke M."/>
            <person name="Ter-Hovhannisyan V."/>
            <person name="Tunlid A."/>
            <person name="Velagapudi R."/>
            <person name="Vision T.J."/>
            <person name="Zeng Q."/>
            <person name="Zolan M.E."/>
            <person name="Pukkila P.J."/>
        </authorList>
    </citation>
    <scope>NUCLEOTIDE SEQUENCE [LARGE SCALE GENOMIC DNA]</scope>
    <source>
        <strain evidence="3">Okayama-7 / 130 / ATCC MYA-4618 / FGSC 9003</strain>
    </source>
</reference>
<dbReference type="KEGG" id="cci:CC1G_08551"/>
<evidence type="ECO:0000313" key="3">
    <source>
        <dbReference type="Proteomes" id="UP000001861"/>
    </source>
</evidence>